<evidence type="ECO:0000313" key="6">
    <source>
        <dbReference type="EMBL" id="QLG87034.1"/>
    </source>
</evidence>
<dbReference type="Proteomes" id="UP000509597">
    <property type="component" value="Chromosome"/>
</dbReference>
<dbReference type="EMBL" id="CP058627">
    <property type="protein sequence ID" value="QLG87034.1"/>
    <property type="molecule type" value="Genomic_DNA"/>
</dbReference>
<dbReference type="InterPro" id="IPR026265">
    <property type="entry name" value="LptC"/>
</dbReference>
<evidence type="ECO:0000256" key="4">
    <source>
        <dbReference type="ARBA" id="ARBA00022989"/>
    </source>
</evidence>
<name>A0A7H9BHM0_9NEIS</name>
<keyword evidence="5" id="KW-0472">Membrane</keyword>
<keyword evidence="3" id="KW-0812">Transmembrane</keyword>
<gene>
    <name evidence="6" type="primary">lptC</name>
    <name evidence="6" type="ORF">HQ393_01570</name>
</gene>
<dbReference type="InterPro" id="IPR010664">
    <property type="entry name" value="LipoPS_assembly_LptC-rel"/>
</dbReference>
<dbReference type="GO" id="GO:0015221">
    <property type="term" value="F:lipopolysaccharide transmembrane transporter activity"/>
    <property type="evidence" value="ECO:0007669"/>
    <property type="project" value="InterPro"/>
</dbReference>
<evidence type="ECO:0000313" key="7">
    <source>
        <dbReference type="Proteomes" id="UP000509597"/>
    </source>
</evidence>
<dbReference type="PANTHER" id="PTHR37481:SF1">
    <property type="entry name" value="LIPOPOLYSACCHARIDE EXPORT SYSTEM PROTEIN LPTC"/>
    <property type="match status" value="1"/>
</dbReference>
<dbReference type="Gene3D" id="2.60.450.10">
    <property type="entry name" value="Lipopolysaccharide (LPS) transport protein A like domain"/>
    <property type="match status" value="1"/>
</dbReference>
<evidence type="ECO:0000256" key="3">
    <source>
        <dbReference type="ARBA" id="ARBA00022692"/>
    </source>
</evidence>
<evidence type="ECO:0000256" key="1">
    <source>
        <dbReference type="ARBA" id="ARBA00022475"/>
    </source>
</evidence>
<dbReference type="NCBIfam" id="TIGR04409">
    <property type="entry name" value="LptC_YrbK"/>
    <property type="match status" value="1"/>
</dbReference>
<dbReference type="GO" id="GO:0005886">
    <property type="term" value="C:plasma membrane"/>
    <property type="evidence" value="ECO:0007669"/>
    <property type="project" value="InterPro"/>
</dbReference>
<dbReference type="InterPro" id="IPR052363">
    <property type="entry name" value="LPS_export_LptC"/>
</dbReference>
<keyword evidence="2" id="KW-0997">Cell inner membrane</keyword>
<dbReference type="AlphaFoldDB" id="A0A7H9BHM0"/>
<evidence type="ECO:0000256" key="5">
    <source>
        <dbReference type="ARBA" id="ARBA00023136"/>
    </source>
</evidence>
<sequence>MRSLTILTLPLMLLLMVGALIWSLSRVAMDAAVEEKTDPNLPDLFATHGVLMRYDEMGSKRSELIASEVTHIPTQDTMLFTQPKLIQTEPGKPTITVVGVRGKSILKASQVWFYDETTLRRAPFGEQAELIVHGRDIRIDQGTQQAHSDAPVVADMGPHHAEAVGFVADNVAQTLVLKSQVKMTYVPTARIALVGSAPRQ</sequence>
<reference evidence="6 7" key="1">
    <citation type="submission" date="2020-07" db="EMBL/GenBank/DDBJ databases">
        <title>Complete genome sequence of Chitinibacter sp. 2T18.</title>
        <authorList>
            <person name="Bae J.-W."/>
            <person name="Choi J.-W."/>
        </authorList>
    </citation>
    <scope>NUCLEOTIDE SEQUENCE [LARGE SCALE GENOMIC DNA]</scope>
    <source>
        <strain evidence="6 7">2T18</strain>
    </source>
</reference>
<proteinExistence type="predicted"/>
<keyword evidence="7" id="KW-1185">Reference proteome</keyword>
<evidence type="ECO:0000256" key="2">
    <source>
        <dbReference type="ARBA" id="ARBA00022519"/>
    </source>
</evidence>
<dbReference type="PANTHER" id="PTHR37481">
    <property type="entry name" value="LIPOPOLYSACCHARIDE EXPORT SYSTEM PROTEIN LPTC"/>
    <property type="match status" value="1"/>
</dbReference>
<accession>A0A7H9BHM0</accession>
<dbReference type="KEGG" id="chiz:HQ393_01570"/>
<organism evidence="6 7">
    <name type="scientific">Chitinibacter bivalviorum</name>
    <dbReference type="NCBI Taxonomy" id="2739434"/>
    <lineage>
        <taxon>Bacteria</taxon>
        <taxon>Pseudomonadati</taxon>
        <taxon>Pseudomonadota</taxon>
        <taxon>Betaproteobacteria</taxon>
        <taxon>Neisseriales</taxon>
        <taxon>Chitinibacteraceae</taxon>
        <taxon>Chitinibacter</taxon>
    </lineage>
</organism>
<dbReference type="GO" id="GO:0030288">
    <property type="term" value="C:outer membrane-bounded periplasmic space"/>
    <property type="evidence" value="ECO:0007669"/>
    <property type="project" value="TreeGrafter"/>
</dbReference>
<protein>
    <submittedName>
        <fullName evidence="6">LPS export ABC transporter periplasmic protein LptC</fullName>
    </submittedName>
</protein>
<keyword evidence="1" id="KW-1003">Cell membrane</keyword>
<keyword evidence="4" id="KW-1133">Transmembrane helix</keyword>
<dbReference type="GO" id="GO:0017089">
    <property type="term" value="F:glycolipid transfer activity"/>
    <property type="evidence" value="ECO:0007669"/>
    <property type="project" value="TreeGrafter"/>
</dbReference>
<dbReference type="RefSeq" id="WP_179357120.1">
    <property type="nucleotide sequence ID" value="NZ_CP058627.1"/>
</dbReference>
<dbReference type="Pfam" id="PF06835">
    <property type="entry name" value="LptC"/>
    <property type="match status" value="1"/>
</dbReference>